<evidence type="ECO:0000256" key="10">
    <source>
        <dbReference type="ARBA" id="ARBA00060970"/>
    </source>
</evidence>
<dbReference type="SUPFAM" id="SSF53383">
    <property type="entry name" value="PLP-dependent transferases"/>
    <property type="match status" value="1"/>
</dbReference>
<dbReference type="GO" id="GO:0030170">
    <property type="term" value="F:pyridoxal phosphate binding"/>
    <property type="evidence" value="ECO:0007669"/>
    <property type="project" value="UniProtKB-UniRule"/>
</dbReference>
<evidence type="ECO:0000313" key="12">
    <source>
        <dbReference type="EMBL" id="BDI29528.1"/>
    </source>
</evidence>
<evidence type="ECO:0000256" key="11">
    <source>
        <dbReference type="HAMAP-Rule" id="MF_00834"/>
    </source>
</evidence>
<comment type="cofactor">
    <cofactor evidence="1 11">
        <name>pyridoxal 5'-phosphate</name>
        <dbReference type="ChEBI" id="CHEBI:597326"/>
    </cofactor>
</comment>
<dbReference type="PANTHER" id="PTHR42684">
    <property type="entry name" value="ADENOSYLMETHIONINE-8-AMINO-7-OXONONANOATE AMINOTRANSFERASE"/>
    <property type="match status" value="1"/>
</dbReference>
<keyword evidence="9 11" id="KW-0663">Pyridoxal phosphate</keyword>
<evidence type="ECO:0000256" key="2">
    <source>
        <dbReference type="ARBA" id="ARBA00004496"/>
    </source>
</evidence>
<dbReference type="Gene3D" id="3.90.1150.10">
    <property type="entry name" value="Aspartate Aminotransferase, domain 1"/>
    <property type="match status" value="1"/>
</dbReference>
<feature type="binding site" evidence="11">
    <location>
        <position position="147"/>
    </location>
    <ligand>
        <name>substrate</name>
    </ligand>
</feature>
<dbReference type="PROSITE" id="PS00600">
    <property type="entry name" value="AA_TRANSFER_CLASS_3"/>
    <property type="match status" value="1"/>
</dbReference>
<evidence type="ECO:0000256" key="7">
    <source>
        <dbReference type="ARBA" id="ARBA00022691"/>
    </source>
</evidence>
<keyword evidence="13" id="KW-1185">Reference proteome</keyword>
<evidence type="ECO:0000256" key="1">
    <source>
        <dbReference type="ARBA" id="ARBA00001933"/>
    </source>
</evidence>
<comment type="catalytic activity">
    <reaction evidence="11">
        <text>(8S)-8-amino-7-oxononanoate + S-adenosyl-L-methionine = S-adenosyl-4-methylsulfanyl-2-oxobutanoate + (7R,8S)-7,8-diammoniononanoate</text>
        <dbReference type="Rhea" id="RHEA:16861"/>
        <dbReference type="ChEBI" id="CHEBI:16490"/>
        <dbReference type="ChEBI" id="CHEBI:59789"/>
        <dbReference type="ChEBI" id="CHEBI:149468"/>
        <dbReference type="ChEBI" id="CHEBI:149469"/>
        <dbReference type="EC" id="2.6.1.62"/>
    </reaction>
</comment>
<comment type="function">
    <text evidence="11">Catalyzes the transfer of the alpha-amino group from S-adenosyl-L-methionine (SAM) to 7-keto-8-aminopelargonic acid (KAPA) to form 7,8-diaminopelargonic acid (DAPA). It is the only aminotransferase known to utilize SAM as an amino donor.</text>
</comment>
<gene>
    <name evidence="11 12" type="primary">bioA</name>
    <name evidence="12" type="ORF">CCAX7_15790</name>
</gene>
<dbReference type="CDD" id="cd00610">
    <property type="entry name" value="OAT_like"/>
    <property type="match status" value="1"/>
</dbReference>
<name>A0A9N7L2B5_9BACT</name>
<keyword evidence="8 11" id="KW-0093">Biotin biosynthesis</keyword>
<dbReference type="InterPro" id="IPR015424">
    <property type="entry name" value="PyrdxlP-dep_Trfase"/>
</dbReference>
<feature type="site" description="Participates in the substrate recognition with KAPA and in a stacking interaction with the adenine ring of SAM" evidence="11">
    <location>
        <position position="18"/>
    </location>
</feature>
<evidence type="ECO:0000256" key="6">
    <source>
        <dbReference type="ARBA" id="ARBA00022679"/>
    </source>
</evidence>
<dbReference type="GO" id="GO:0009102">
    <property type="term" value="P:biotin biosynthetic process"/>
    <property type="evidence" value="ECO:0007669"/>
    <property type="project" value="UniProtKB-UniRule"/>
</dbReference>
<dbReference type="KEGG" id="ccot:CCAX7_15790"/>
<keyword evidence="7 11" id="KW-0949">S-adenosyl-L-methionine</keyword>
<feature type="binding site" evidence="11">
    <location>
        <begin position="115"/>
        <end position="116"/>
    </location>
    <ligand>
        <name>pyridoxal 5'-phosphate</name>
        <dbReference type="ChEBI" id="CHEBI:597326"/>
    </ligand>
</feature>
<keyword evidence="6 11" id="KW-0808">Transferase</keyword>
<dbReference type="InterPro" id="IPR005814">
    <property type="entry name" value="Aminotrans_3"/>
</dbReference>
<feature type="binding site" evidence="11">
    <location>
        <position position="244"/>
    </location>
    <ligand>
        <name>pyridoxal 5'-phosphate</name>
        <dbReference type="ChEBI" id="CHEBI:597326"/>
    </ligand>
</feature>
<evidence type="ECO:0000256" key="4">
    <source>
        <dbReference type="ARBA" id="ARBA00022490"/>
    </source>
</evidence>
<organism evidence="12 13">
    <name type="scientific">Capsulimonas corticalis</name>
    <dbReference type="NCBI Taxonomy" id="2219043"/>
    <lineage>
        <taxon>Bacteria</taxon>
        <taxon>Bacillati</taxon>
        <taxon>Armatimonadota</taxon>
        <taxon>Armatimonadia</taxon>
        <taxon>Capsulimonadales</taxon>
        <taxon>Capsulimonadaceae</taxon>
        <taxon>Capsulimonas</taxon>
    </lineage>
</organism>
<feature type="binding site" evidence="11">
    <location>
        <begin position="309"/>
        <end position="310"/>
    </location>
    <ligand>
        <name>pyridoxal 5'-phosphate</name>
        <dbReference type="ChEBI" id="CHEBI:597326"/>
    </ligand>
</feature>
<dbReference type="InterPro" id="IPR015422">
    <property type="entry name" value="PyrdxlP-dep_Trfase_small"/>
</dbReference>
<dbReference type="Pfam" id="PF00202">
    <property type="entry name" value="Aminotran_3"/>
    <property type="match status" value="1"/>
</dbReference>
<proteinExistence type="inferred from homology"/>
<comment type="similarity">
    <text evidence="10 11">Belongs to the class-III pyridoxal-phosphate-dependent aminotransferase family. BioA subfamily.</text>
</comment>
<comment type="subunit">
    <text evidence="3 11">Homodimer.</text>
</comment>
<dbReference type="InterPro" id="IPR015421">
    <property type="entry name" value="PyrdxlP-dep_Trfase_major"/>
</dbReference>
<feature type="binding site" evidence="11">
    <location>
        <position position="273"/>
    </location>
    <ligand>
        <name>substrate</name>
    </ligand>
</feature>
<sequence>MTNTELTQLEKAHLWHPFTQMRDWEVSSPIFIESGQGVKLRDMEGREYYDANSSMWLNVHGHRRPEIDAAVIAQIGKVAHSTMLGLTHEPGARLAARLAALAPPGLTRVFYSDNGSTANEVALKMAFQYWRHQGQDRRRFIALSEGYHGDTIGAVSVGGVGLFHGIFRDLLFEVDFVPSPARAASLEAAVQQMEAALAAHNDEVCAVILEPLVQMAGGILTAPAGYLKAVRELCDRYDVLLIADEVATGFGRTGAMFACDLAGVSPDFLCLGKGLTGGYLPLAATLATDKIYDAFLGDYKEWKSFTHGHSYTGNPLACAAALASLDIFEQEQVIDGLAPKITLIRQILSEIESLPHVGGIRQCGLMAGIEIVRDKSRHELYPFEDAIGVRICRRALAMGLITRPLGHVITFVPPLASSPGELTEMLGILREAIAWETQDA</sequence>
<comment type="caution">
    <text evidence="11">Lacks conserved residue(s) required for the propagation of feature annotation.</text>
</comment>
<keyword evidence="5 11" id="KW-0032">Aminotransferase</keyword>
<feature type="binding site" evidence="11">
    <location>
        <position position="403"/>
    </location>
    <ligand>
        <name>substrate</name>
    </ligand>
</feature>
<feature type="binding site" evidence="11">
    <location>
        <position position="308"/>
    </location>
    <ligand>
        <name>substrate</name>
    </ligand>
</feature>
<evidence type="ECO:0000313" key="13">
    <source>
        <dbReference type="Proteomes" id="UP000287394"/>
    </source>
</evidence>
<dbReference type="Proteomes" id="UP000287394">
    <property type="component" value="Chromosome"/>
</dbReference>
<evidence type="ECO:0000256" key="3">
    <source>
        <dbReference type="ARBA" id="ARBA00011738"/>
    </source>
</evidence>
<feature type="modified residue" description="N6-(pyridoxal phosphate)lysine" evidence="11">
    <location>
        <position position="273"/>
    </location>
</feature>
<dbReference type="EMBL" id="AP025739">
    <property type="protein sequence ID" value="BDI29528.1"/>
    <property type="molecule type" value="Genomic_DNA"/>
</dbReference>
<dbReference type="FunFam" id="3.40.640.10:FF:000078">
    <property type="entry name" value="Adenosylmethionine-8-amino-7-oxononanoate aminotransferase"/>
    <property type="match status" value="1"/>
</dbReference>
<reference evidence="12 13" key="1">
    <citation type="journal article" date="2019" name="Int. J. Syst. Evol. Microbiol.">
        <title>Capsulimonas corticalis gen. nov., sp. nov., an aerobic capsulated bacterium, of a novel bacterial order, Capsulimonadales ord. nov., of the class Armatimonadia of the phylum Armatimonadetes.</title>
        <authorList>
            <person name="Li J."/>
            <person name="Kudo C."/>
            <person name="Tonouchi A."/>
        </authorList>
    </citation>
    <scope>NUCLEOTIDE SEQUENCE [LARGE SCALE GENOMIC DNA]</scope>
    <source>
        <strain evidence="12 13">AX-7</strain>
    </source>
</reference>
<keyword evidence="4 11" id="KW-0963">Cytoplasm</keyword>
<dbReference type="Gene3D" id="3.40.640.10">
    <property type="entry name" value="Type I PLP-dependent aspartate aminotransferase-like (Major domain)"/>
    <property type="match status" value="1"/>
</dbReference>
<dbReference type="GO" id="GO:0005737">
    <property type="term" value="C:cytoplasm"/>
    <property type="evidence" value="ECO:0007669"/>
    <property type="project" value="UniProtKB-SubCell"/>
</dbReference>
<evidence type="ECO:0000256" key="9">
    <source>
        <dbReference type="ARBA" id="ARBA00022898"/>
    </source>
</evidence>
<dbReference type="HAMAP" id="MF_00834">
    <property type="entry name" value="BioA"/>
    <property type="match status" value="1"/>
</dbReference>
<evidence type="ECO:0000256" key="5">
    <source>
        <dbReference type="ARBA" id="ARBA00022576"/>
    </source>
</evidence>
<dbReference type="AlphaFoldDB" id="A0A9N7L2B5"/>
<dbReference type="EC" id="2.6.1.62" evidence="11"/>
<accession>A0A9N7L2B5</accession>
<comment type="pathway">
    <text evidence="11">Cofactor biosynthesis; biotin biosynthesis; 7,8-diaminononanoate from 8-amino-7-oxononanoate (SAM route): step 1/1.</text>
</comment>
<dbReference type="InterPro" id="IPR049704">
    <property type="entry name" value="Aminotrans_3_PPA_site"/>
</dbReference>
<dbReference type="GO" id="GO:0004015">
    <property type="term" value="F:adenosylmethionine-8-amino-7-oxononanoate transaminase activity"/>
    <property type="evidence" value="ECO:0007669"/>
    <property type="project" value="UniProtKB-UniRule"/>
</dbReference>
<protein>
    <recommendedName>
        <fullName evidence="11">Adenosylmethionine-8-amino-7-oxononanoate aminotransferase</fullName>
        <ecNumber evidence="11">2.6.1.62</ecNumber>
    </recommendedName>
    <alternativeName>
        <fullName evidence="11">7,8-diamino-pelargonic acid aminotransferase</fullName>
        <shortName evidence="11">DAPA AT</shortName>
        <shortName evidence="11">DAPA aminotransferase</shortName>
    </alternativeName>
    <alternativeName>
        <fullName evidence="11">7,8-diaminononanoate synthase</fullName>
        <shortName evidence="11">DANS</shortName>
    </alternativeName>
    <alternativeName>
        <fullName evidence="11">Diaminopelargonic acid synthase</fullName>
    </alternativeName>
</protein>
<dbReference type="PANTHER" id="PTHR42684:SF17">
    <property type="entry name" value="ADENOSYLMETHIONINE-8-AMINO-7-OXONONANOATE AMINOTRANSFERASE"/>
    <property type="match status" value="1"/>
</dbReference>
<dbReference type="InterPro" id="IPR005815">
    <property type="entry name" value="BioA"/>
</dbReference>
<evidence type="ECO:0000256" key="8">
    <source>
        <dbReference type="ARBA" id="ARBA00022756"/>
    </source>
</evidence>
<comment type="subcellular location">
    <subcellularLocation>
        <location evidence="2 11">Cytoplasm</location>
    </subcellularLocation>
</comment>
<dbReference type="NCBIfam" id="TIGR00508">
    <property type="entry name" value="bioA"/>
    <property type="match status" value="1"/>
</dbReference>